<gene>
    <name evidence="3" type="ORF">GCM10009107_49530</name>
</gene>
<organism evidence="3 4">
    <name type="scientific">Ideonella azotifigens</name>
    <dbReference type="NCBI Taxonomy" id="513160"/>
    <lineage>
        <taxon>Bacteria</taxon>
        <taxon>Pseudomonadati</taxon>
        <taxon>Pseudomonadota</taxon>
        <taxon>Betaproteobacteria</taxon>
        <taxon>Burkholderiales</taxon>
        <taxon>Sphaerotilaceae</taxon>
        <taxon>Ideonella</taxon>
    </lineage>
</organism>
<dbReference type="EMBL" id="BAAAEW010000037">
    <property type="protein sequence ID" value="GAA0763809.1"/>
    <property type="molecule type" value="Genomic_DNA"/>
</dbReference>
<accession>A0ABP3VRW8</accession>
<dbReference type="InterPro" id="IPR000326">
    <property type="entry name" value="PAP2/HPO"/>
</dbReference>
<feature type="transmembrane region" description="Helical" evidence="1">
    <location>
        <begin position="40"/>
        <end position="64"/>
    </location>
</feature>
<feature type="transmembrane region" description="Helical" evidence="1">
    <location>
        <begin position="157"/>
        <end position="177"/>
    </location>
</feature>
<dbReference type="Pfam" id="PF01569">
    <property type="entry name" value="PAP2"/>
    <property type="match status" value="1"/>
</dbReference>
<keyword evidence="4" id="KW-1185">Reference proteome</keyword>
<evidence type="ECO:0000313" key="3">
    <source>
        <dbReference type="EMBL" id="GAA0763809.1"/>
    </source>
</evidence>
<feature type="transmembrane region" description="Helical" evidence="1">
    <location>
        <begin position="126"/>
        <end position="145"/>
    </location>
</feature>
<dbReference type="InterPro" id="IPR036938">
    <property type="entry name" value="PAP2/HPO_sf"/>
</dbReference>
<feature type="transmembrane region" description="Helical" evidence="1">
    <location>
        <begin position="103"/>
        <end position="120"/>
    </location>
</feature>
<protein>
    <submittedName>
        <fullName evidence="3">Phosphatase PAP2 family protein</fullName>
    </submittedName>
</protein>
<keyword evidence="1" id="KW-0812">Transmembrane</keyword>
<evidence type="ECO:0000313" key="4">
    <source>
        <dbReference type="Proteomes" id="UP001500279"/>
    </source>
</evidence>
<evidence type="ECO:0000259" key="2">
    <source>
        <dbReference type="Pfam" id="PF01569"/>
    </source>
</evidence>
<dbReference type="Proteomes" id="UP001500279">
    <property type="component" value="Unassembled WGS sequence"/>
</dbReference>
<feature type="transmembrane region" description="Helical" evidence="1">
    <location>
        <begin position="6"/>
        <end position="28"/>
    </location>
</feature>
<feature type="transmembrane region" description="Helical" evidence="1">
    <location>
        <begin position="76"/>
        <end position="96"/>
    </location>
</feature>
<keyword evidence="1" id="KW-0472">Membrane</keyword>
<dbReference type="RefSeq" id="WP_231013091.1">
    <property type="nucleotide sequence ID" value="NZ_BAAAEW010000037.1"/>
</dbReference>
<name>A0ABP3VRW8_9BURK</name>
<comment type="caution">
    <text evidence="3">The sequence shown here is derived from an EMBL/GenBank/DDBJ whole genome shotgun (WGS) entry which is preliminary data.</text>
</comment>
<dbReference type="SUPFAM" id="SSF48317">
    <property type="entry name" value="Acid phosphatase/Vanadium-dependent haloperoxidase"/>
    <property type="match status" value="1"/>
</dbReference>
<proteinExistence type="predicted"/>
<keyword evidence="1" id="KW-1133">Transmembrane helix</keyword>
<feature type="domain" description="Phosphatidic acid phosphatase type 2/haloperoxidase" evidence="2">
    <location>
        <begin position="70"/>
        <end position="144"/>
    </location>
</feature>
<reference evidence="4" key="1">
    <citation type="journal article" date="2019" name="Int. J. Syst. Evol. Microbiol.">
        <title>The Global Catalogue of Microorganisms (GCM) 10K type strain sequencing project: providing services to taxonomists for standard genome sequencing and annotation.</title>
        <authorList>
            <consortium name="The Broad Institute Genomics Platform"/>
            <consortium name="The Broad Institute Genome Sequencing Center for Infectious Disease"/>
            <person name="Wu L."/>
            <person name="Ma J."/>
        </authorList>
    </citation>
    <scope>NUCLEOTIDE SEQUENCE [LARGE SCALE GENOMIC DNA]</scope>
    <source>
        <strain evidence="4">JCM 15503</strain>
    </source>
</reference>
<evidence type="ECO:0000256" key="1">
    <source>
        <dbReference type="SAM" id="Phobius"/>
    </source>
</evidence>
<dbReference type="Gene3D" id="1.20.144.10">
    <property type="entry name" value="Phosphatidic acid phosphatase type 2/haloperoxidase"/>
    <property type="match status" value="1"/>
</dbReference>
<sequence>MNAWHFVTRFGEAQILLPAALLVGLLLASRPEGRPAASRWLAGLVLATGLTTLTKIAFIGWGIGSASLNFTGVSGHSMYASAIYPVLLAACAELLLGRGRMAAALLGAVIALVVGVSRLAVDAHSVSEVIAGFVVGGAVSLAVLFAEHWHTPRLQRWLQGGALAAMALWLFGATSYAPPSPTHALVTRIALRLSGHEHPYTRAQLLHTLREPLDLPTARL</sequence>